<organism evidence="7 8">
    <name type="scientific">Streptosporangium roseum (strain ATCC 12428 / DSM 43021 / JCM 3005 / KCTC 9067 / NCIMB 10171 / NRRL 2505 / NI 9100)</name>
    <dbReference type="NCBI Taxonomy" id="479432"/>
    <lineage>
        <taxon>Bacteria</taxon>
        <taxon>Bacillati</taxon>
        <taxon>Actinomycetota</taxon>
        <taxon>Actinomycetes</taxon>
        <taxon>Streptosporangiales</taxon>
        <taxon>Streptosporangiaceae</taxon>
        <taxon>Streptosporangium</taxon>
    </lineage>
</organism>
<dbReference type="KEGG" id="sro:Sros_2524"/>
<reference evidence="7 8" key="1">
    <citation type="journal article" date="2010" name="Stand. Genomic Sci.">
        <title>Complete genome sequence of Streptosporangium roseum type strain (NI 9100).</title>
        <authorList>
            <person name="Nolan M."/>
            <person name="Sikorski J."/>
            <person name="Jando M."/>
            <person name="Lucas S."/>
            <person name="Lapidus A."/>
            <person name="Glavina Del Rio T."/>
            <person name="Chen F."/>
            <person name="Tice H."/>
            <person name="Pitluck S."/>
            <person name="Cheng J.F."/>
            <person name="Chertkov O."/>
            <person name="Sims D."/>
            <person name="Meincke L."/>
            <person name="Brettin T."/>
            <person name="Han C."/>
            <person name="Detter J.C."/>
            <person name="Bruce D."/>
            <person name="Goodwin L."/>
            <person name="Land M."/>
            <person name="Hauser L."/>
            <person name="Chang Y.J."/>
            <person name="Jeffries C.D."/>
            <person name="Ivanova N."/>
            <person name="Mavromatis K."/>
            <person name="Mikhailova N."/>
            <person name="Chen A."/>
            <person name="Palaniappan K."/>
            <person name="Chain P."/>
            <person name="Rohde M."/>
            <person name="Goker M."/>
            <person name="Bristow J."/>
            <person name="Eisen J.A."/>
            <person name="Markowitz V."/>
            <person name="Hugenholtz P."/>
            <person name="Kyrpides N.C."/>
            <person name="Klenk H.P."/>
        </authorList>
    </citation>
    <scope>NUCLEOTIDE SEQUENCE [LARGE SCALE GENOMIC DNA]</scope>
    <source>
        <strain evidence="8">ATCC 12428 / DSM 43021 / JCM 3005 / NI 9100</strain>
    </source>
</reference>
<dbReference type="PROSITE" id="PS50893">
    <property type="entry name" value="ABC_TRANSPORTER_2"/>
    <property type="match status" value="1"/>
</dbReference>
<dbReference type="EMBL" id="CP001814">
    <property type="protein sequence ID" value="ACZ85500.1"/>
    <property type="molecule type" value="Genomic_DNA"/>
</dbReference>
<dbReference type="InterPro" id="IPR027417">
    <property type="entry name" value="P-loop_NTPase"/>
</dbReference>
<dbReference type="Proteomes" id="UP000002029">
    <property type="component" value="Chromosome"/>
</dbReference>
<dbReference type="HOGENOM" id="CLU_000604_1_11_11"/>
<dbReference type="Pfam" id="PF00005">
    <property type="entry name" value="ABC_tran"/>
    <property type="match status" value="1"/>
</dbReference>
<keyword evidence="1" id="KW-0813">Transport</keyword>
<keyword evidence="8" id="KW-1185">Reference proteome</keyword>
<dbReference type="STRING" id="479432.Sros_2524"/>
<dbReference type="InterPro" id="IPR017871">
    <property type="entry name" value="ABC_transporter-like_CS"/>
</dbReference>
<dbReference type="InterPro" id="IPR003593">
    <property type="entry name" value="AAA+_ATPase"/>
</dbReference>
<dbReference type="eggNOG" id="COG1120">
    <property type="taxonomic scope" value="Bacteria"/>
</dbReference>
<dbReference type="AlphaFoldDB" id="D2B320"/>
<sequence>MSGPGGVRGAPAHTGPEPRDERAAKREPVGREPMGRAGAGRGDRVSHVRVRDLAVVLETRTVLSGVGFEVRGGDWLAVIGANGAGKSTLLRALAGVLPCSGEVLVDDTPVRRLRARDRARLLAYAPQAPALPVDMTVFDYALLGRTPYIPYLGRESRRDREVTASVLERLDLSSFASRTLGHLSGGERQRVVLARALVQQAPVLLLDEPTTALDLGHQQQVLELLDRLRLADGLTVVTTLHDLSLAGQYADSMMLIAGGRVAASGTPAEVLTERLIGEHFDARVRVGTGAGGRPQVHLERP</sequence>
<evidence type="ECO:0000313" key="8">
    <source>
        <dbReference type="Proteomes" id="UP000002029"/>
    </source>
</evidence>
<gene>
    <name evidence="7" type="ordered locus">Sros_2524</name>
</gene>
<dbReference type="PROSITE" id="PS00211">
    <property type="entry name" value="ABC_TRANSPORTER_1"/>
    <property type="match status" value="1"/>
</dbReference>
<evidence type="ECO:0000256" key="4">
    <source>
        <dbReference type="ARBA" id="ARBA00022967"/>
    </source>
</evidence>
<dbReference type="InterPro" id="IPR003439">
    <property type="entry name" value="ABC_transporter-like_ATP-bd"/>
</dbReference>
<dbReference type="CDD" id="cd03214">
    <property type="entry name" value="ABC_Iron-Siderophores_B12_Hemin"/>
    <property type="match status" value="1"/>
</dbReference>
<proteinExistence type="predicted"/>
<accession>D2B320</accession>
<dbReference type="FunFam" id="3.40.50.300:FF:000134">
    <property type="entry name" value="Iron-enterobactin ABC transporter ATP-binding protein"/>
    <property type="match status" value="1"/>
</dbReference>
<protein>
    <submittedName>
        <fullName evidence="7">ABC transporter related protein</fullName>
    </submittedName>
</protein>
<dbReference type="SUPFAM" id="SSF52540">
    <property type="entry name" value="P-loop containing nucleoside triphosphate hydrolases"/>
    <property type="match status" value="1"/>
</dbReference>
<evidence type="ECO:0000259" key="6">
    <source>
        <dbReference type="PROSITE" id="PS50893"/>
    </source>
</evidence>
<evidence type="ECO:0000256" key="3">
    <source>
        <dbReference type="ARBA" id="ARBA00022840"/>
    </source>
</evidence>
<name>D2B320_STRRD</name>
<feature type="compositionally biased region" description="Basic and acidic residues" evidence="5">
    <location>
        <begin position="16"/>
        <end position="34"/>
    </location>
</feature>
<evidence type="ECO:0000313" key="7">
    <source>
        <dbReference type="EMBL" id="ACZ85500.1"/>
    </source>
</evidence>
<dbReference type="SMART" id="SM00382">
    <property type="entry name" value="AAA"/>
    <property type="match status" value="1"/>
</dbReference>
<dbReference type="Gene3D" id="3.40.50.300">
    <property type="entry name" value="P-loop containing nucleotide triphosphate hydrolases"/>
    <property type="match status" value="1"/>
</dbReference>
<dbReference type="PANTHER" id="PTHR42794:SF1">
    <property type="entry name" value="HEMIN IMPORT ATP-BINDING PROTEIN HMUV"/>
    <property type="match status" value="1"/>
</dbReference>
<keyword evidence="3" id="KW-0067">ATP-binding</keyword>
<evidence type="ECO:0000256" key="2">
    <source>
        <dbReference type="ARBA" id="ARBA00022741"/>
    </source>
</evidence>
<dbReference type="PANTHER" id="PTHR42794">
    <property type="entry name" value="HEMIN IMPORT ATP-BINDING PROTEIN HMUV"/>
    <property type="match status" value="1"/>
</dbReference>
<keyword evidence="2" id="KW-0547">Nucleotide-binding</keyword>
<dbReference type="GO" id="GO:0005524">
    <property type="term" value="F:ATP binding"/>
    <property type="evidence" value="ECO:0007669"/>
    <property type="project" value="UniProtKB-KW"/>
</dbReference>
<evidence type="ECO:0000256" key="1">
    <source>
        <dbReference type="ARBA" id="ARBA00022448"/>
    </source>
</evidence>
<keyword evidence="4" id="KW-1278">Translocase</keyword>
<feature type="domain" description="ABC transporter" evidence="6">
    <location>
        <begin position="48"/>
        <end position="283"/>
    </location>
</feature>
<evidence type="ECO:0000256" key="5">
    <source>
        <dbReference type="SAM" id="MobiDB-lite"/>
    </source>
</evidence>
<feature type="region of interest" description="Disordered" evidence="5">
    <location>
        <begin position="1"/>
        <end position="43"/>
    </location>
</feature>
<dbReference type="GO" id="GO:0016887">
    <property type="term" value="F:ATP hydrolysis activity"/>
    <property type="evidence" value="ECO:0007669"/>
    <property type="project" value="InterPro"/>
</dbReference>